<sequence>MIFALLCIILRITYLQLINYKELIKTSNMYSLRIHKLIPTRGIIMDRNGNQLAVSVPVYDIYADPKIINSKDLFKLDKWDKLSNKLMLPLKTINQKIHNHSNSRFIYLARQVNENTGNYINNLKIHGIFLKKKSRRYYPYGPITAHLIGITDIDGYGIEGVEKSFNDILMGINGKIITRKDKYGKIIEDITCIKNVIPNNLMLSIDKRIQLIAYNQLIKSVQKNKAKSGTVILIDINSGEILAMTNTPSYNPNNYNHSKIETIRNRAITDLFEPGSTVKPMVIITALHNGIITPNSVIKTIPYVINGHQIKDVTKHTKLTITEIIQKSSNIGVSKLALSMPITELLKTYSKFGLGHTTNIGLIGENKGILPQKKTKWSKLERATFSFGYGLMVTPLQLARIYAIIGSYGIYRPLSIIKVNANAPGTRIFPKNIIKTVIHMMESVALPGGAGAIPPIKDYTIAIKTGTVKKIDHNGHYTNKYIAYTAGIAPASNPRIAMIIVINEPNNNCYYGGTVSAPIFGKITEQVLHLMNIQPDKLNLNQIHFTQSIKP</sequence>
<dbReference type="Pfam" id="PF03717">
    <property type="entry name" value="PBP_dimer"/>
    <property type="match status" value="1"/>
</dbReference>
<dbReference type="GO" id="GO:0009002">
    <property type="term" value="F:serine-type D-Ala-D-Ala carboxypeptidase activity"/>
    <property type="evidence" value="ECO:0007669"/>
    <property type="project" value="UniProtKB-UniRule"/>
</dbReference>
<dbReference type="SUPFAM" id="SSF56519">
    <property type="entry name" value="Penicillin binding protein dimerisation domain"/>
    <property type="match status" value="1"/>
</dbReference>
<proteinExistence type="inferred from homology"/>
<evidence type="ECO:0000256" key="14">
    <source>
        <dbReference type="ARBA" id="ARBA00023306"/>
    </source>
</evidence>
<dbReference type="GO" id="GO:0000917">
    <property type="term" value="P:division septum assembly"/>
    <property type="evidence" value="ECO:0007669"/>
    <property type="project" value="UniProtKB-KW"/>
</dbReference>
<gene>
    <name evidence="16 19" type="primary">ftsI</name>
    <name evidence="19" type="ORF">ACHINZ_3220</name>
</gene>
<keyword evidence="12 16" id="KW-0472">Membrane</keyword>
<evidence type="ECO:0000313" key="19">
    <source>
        <dbReference type="EMBL" id="BET44650.1"/>
    </source>
</evidence>
<evidence type="ECO:0000256" key="9">
    <source>
        <dbReference type="ARBA" id="ARBA00022960"/>
    </source>
</evidence>
<dbReference type="EC" id="3.4.16.4" evidence="16"/>
<evidence type="ECO:0000256" key="13">
    <source>
        <dbReference type="ARBA" id="ARBA00023210"/>
    </source>
</evidence>
<evidence type="ECO:0000256" key="6">
    <source>
        <dbReference type="ARBA" id="ARBA00022670"/>
    </source>
</evidence>
<evidence type="ECO:0000256" key="11">
    <source>
        <dbReference type="ARBA" id="ARBA00022989"/>
    </source>
</evidence>
<evidence type="ECO:0000256" key="1">
    <source>
        <dbReference type="ARBA" id="ARBA00004370"/>
    </source>
</evidence>
<dbReference type="InterPro" id="IPR050515">
    <property type="entry name" value="Beta-lactam/transpept"/>
</dbReference>
<keyword evidence="13 16" id="KW-0717">Septation</keyword>
<dbReference type="AlphaFoldDB" id="A0AAT9G4I9"/>
<comment type="subcellular location">
    <subcellularLocation>
        <location evidence="1">Membrane</location>
    </subcellularLocation>
</comment>
<keyword evidence="9 16" id="KW-0133">Cell shape</keyword>
<dbReference type="GO" id="GO:0008658">
    <property type="term" value="F:penicillin binding"/>
    <property type="evidence" value="ECO:0007669"/>
    <property type="project" value="InterPro"/>
</dbReference>
<name>A0AAT9G4I9_9ENTR</name>
<evidence type="ECO:0000256" key="3">
    <source>
        <dbReference type="ARBA" id="ARBA00022519"/>
    </source>
</evidence>
<keyword evidence="8 16" id="KW-0378">Hydrolase</keyword>
<evidence type="ECO:0000256" key="2">
    <source>
        <dbReference type="ARBA" id="ARBA00022475"/>
    </source>
</evidence>
<dbReference type="EMBL" id="AP028961">
    <property type="protein sequence ID" value="BET44650.1"/>
    <property type="molecule type" value="Genomic_DNA"/>
</dbReference>
<dbReference type="GO" id="GO:0009252">
    <property type="term" value="P:peptidoglycan biosynthetic process"/>
    <property type="evidence" value="ECO:0007669"/>
    <property type="project" value="UniProtKB-UniRule"/>
</dbReference>
<dbReference type="PANTHER" id="PTHR30627">
    <property type="entry name" value="PEPTIDOGLYCAN D,D-TRANSPEPTIDASE"/>
    <property type="match status" value="1"/>
</dbReference>
<dbReference type="FunFam" id="3.40.710.10:FF:000003">
    <property type="entry name" value="Peptidoglycan D,D-transpeptidase FtsI"/>
    <property type="match status" value="1"/>
</dbReference>
<comment type="function">
    <text evidence="16">Catalyzes cross-linking of the peptidoglycan cell wall at the division septum.</text>
</comment>
<keyword evidence="5 16" id="KW-0121">Carboxypeptidase</keyword>
<dbReference type="Gene3D" id="3.40.710.10">
    <property type="entry name" value="DD-peptidase/beta-lactamase superfamily"/>
    <property type="match status" value="1"/>
</dbReference>
<reference evidence="19" key="2">
    <citation type="submission" date="2023-10" db="EMBL/GenBank/DDBJ databases">
        <authorList>
            <person name="Koga R."/>
            <person name="Fukatsu T."/>
        </authorList>
    </citation>
    <scope>NUCLEOTIDE SEQUENCE</scope>
    <source>
        <strain evidence="19">Kw-01</strain>
    </source>
</reference>
<dbReference type="SUPFAM" id="SSF56601">
    <property type="entry name" value="beta-lactamase/transpeptidase-like"/>
    <property type="match status" value="1"/>
</dbReference>
<dbReference type="GO" id="GO:0006508">
    <property type="term" value="P:proteolysis"/>
    <property type="evidence" value="ECO:0007669"/>
    <property type="project" value="UniProtKB-KW"/>
</dbReference>
<reference evidence="19" key="1">
    <citation type="journal article" date="2023" name="Front. Microbiol.">
        <title>Genome analysis of Candidatus Aschnera chinzeii, the bacterial endosymbiont of the blood-sucking bat fly Penicillidia jenynsii (Insecta: Diptera: Nycteribiidae).</title>
        <authorList>
            <person name="Koga R."/>
            <person name="Moriyama M."/>
            <person name="Nozaki T."/>
            <person name="Fukatsu T."/>
        </authorList>
    </citation>
    <scope>NUCLEOTIDE SEQUENCE</scope>
    <source>
        <strain evidence="19">Kw-01</strain>
    </source>
</reference>
<comment type="catalytic activity">
    <reaction evidence="16">
        <text>Preferential cleavage: (Ac)2-L-Lys-D-Ala-|-D-Ala. Also transpeptidation of peptidyl-alanyl moieties that are N-acyl substituents of D-alanine.</text>
        <dbReference type="EC" id="3.4.16.4"/>
    </reaction>
</comment>
<dbReference type="Gene3D" id="1.10.150.770">
    <property type="match status" value="1"/>
</dbReference>
<protein>
    <recommendedName>
        <fullName evidence="16">Peptidoglycan D,D-transpeptidase FtsI</fullName>
        <ecNumber evidence="16">3.4.16.4</ecNumber>
    </recommendedName>
    <alternativeName>
        <fullName evidence="16">Penicillin-binding protein 3</fullName>
        <shortName evidence="16">PBP-3</shortName>
    </alternativeName>
</protein>
<keyword evidence="3 16" id="KW-0997">Cell inner membrane</keyword>
<evidence type="ECO:0000256" key="5">
    <source>
        <dbReference type="ARBA" id="ARBA00022645"/>
    </source>
</evidence>
<feature type="active site" description="Acyl-ester intermediate" evidence="16">
    <location>
        <position position="276"/>
    </location>
</feature>
<feature type="domain" description="Penicillin-binding protein transpeptidase" evidence="17">
    <location>
        <begin position="229"/>
        <end position="524"/>
    </location>
</feature>
<evidence type="ECO:0000256" key="16">
    <source>
        <dbReference type="HAMAP-Rule" id="MF_02080"/>
    </source>
</evidence>
<dbReference type="InterPro" id="IPR012338">
    <property type="entry name" value="Beta-lactam/transpept-like"/>
</dbReference>
<evidence type="ECO:0000256" key="12">
    <source>
        <dbReference type="ARBA" id="ARBA00023136"/>
    </source>
</evidence>
<dbReference type="InterPro" id="IPR037532">
    <property type="entry name" value="FtsI_transpept"/>
</dbReference>
<dbReference type="Gene3D" id="3.30.450.330">
    <property type="match status" value="1"/>
</dbReference>
<evidence type="ECO:0000256" key="10">
    <source>
        <dbReference type="ARBA" id="ARBA00022984"/>
    </source>
</evidence>
<dbReference type="GO" id="GO:0008360">
    <property type="term" value="P:regulation of cell shape"/>
    <property type="evidence" value="ECO:0007669"/>
    <property type="project" value="UniProtKB-KW"/>
</dbReference>
<keyword evidence="14 16" id="KW-0131">Cell cycle</keyword>
<comment type="similarity">
    <text evidence="16">Belongs to the transpeptidase family. FtsI subfamily.</text>
</comment>
<keyword evidence="15 16" id="KW-0961">Cell wall biogenesis/degradation</keyword>
<comment type="pathway">
    <text evidence="16">Cell wall biogenesis; peptidoglycan biosynthesis.</text>
</comment>
<dbReference type="GO" id="GO:0008955">
    <property type="term" value="F:peptidoglycan glycosyltransferase activity"/>
    <property type="evidence" value="ECO:0007669"/>
    <property type="project" value="InterPro"/>
</dbReference>
<evidence type="ECO:0000256" key="7">
    <source>
        <dbReference type="ARBA" id="ARBA00022692"/>
    </source>
</evidence>
<keyword evidence="11 16" id="KW-1133">Transmembrane helix</keyword>
<dbReference type="GO" id="GO:0071555">
    <property type="term" value="P:cell wall organization"/>
    <property type="evidence" value="ECO:0007669"/>
    <property type="project" value="UniProtKB-KW"/>
</dbReference>
<evidence type="ECO:0000259" key="17">
    <source>
        <dbReference type="Pfam" id="PF00905"/>
    </source>
</evidence>
<dbReference type="HAMAP" id="MF_02080">
    <property type="entry name" value="FtsI_transpept"/>
    <property type="match status" value="1"/>
</dbReference>
<feature type="domain" description="Penicillin-binding protein dimerisation" evidence="18">
    <location>
        <begin position="39"/>
        <end position="189"/>
    </location>
</feature>
<dbReference type="PANTHER" id="PTHR30627:SF1">
    <property type="entry name" value="PEPTIDOGLYCAN D,D-TRANSPEPTIDASE FTSI"/>
    <property type="match status" value="1"/>
</dbReference>
<dbReference type="InterPro" id="IPR036138">
    <property type="entry name" value="PBP_dimer_sf"/>
</dbReference>
<accession>A0AAT9G4I9</accession>
<evidence type="ECO:0000256" key="8">
    <source>
        <dbReference type="ARBA" id="ARBA00022801"/>
    </source>
</evidence>
<dbReference type="GO" id="GO:0005886">
    <property type="term" value="C:plasma membrane"/>
    <property type="evidence" value="ECO:0007669"/>
    <property type="project" value="UniProtKB-UniRule"/>
</dbReference>
<dbReference type="InterPro" id="IPR005311">
    <property type="entry name" value="PBP_dimer"/>
</dbReference>
<dbReference type="InterPro" id="IPR001460">
    <property type="entry name" value="PCN-bd_Tpept"/>
</dbReference>
<organism evidence="19">
    <name type="scientific">Candidatus Aschnera chinzeii</name>
    <dbReference type="NCBI Taxonomy" id="1485666"/>
    <lineage>
        <taxon>Bacteria</taxon>
        <taxon>Pseudomonadati</taxon>
        <taxon>Pseudomonadota</taxon>
        <taxon>Gammaproteobacteria</taxon>
        <taxon>Enterobacterales</taxon>
        <taxon>Enterobacteriaceae</taxon>
        <taxon>Candidatus Aschnera</taxon>
    </lineage>
</organism>
<keyword evidence="10 16" id="KW-0573">Peptidoglycan synthesis</keyword>
<dbReference type="GO" id="GO:0043093">
    <property type="term" value="P:FtsZ-dependent cytokinesis"/>
    <property type="evidence" value="ECO:0007669"/>
    <property type="project" value="UniProtKB-UniRule"/>
</dbReference>
<evidence type="ECO:0000256" key="15">
    <source>
        <dbReference type="ARBA" id="ARBA00023316"/>
    </source>
</evidence>
<keyword evidence="7 16" id="KW-0812">Transmembrane</keyword>
<evidence type="ECO:0000256" key="4">
    <source>
        <dbReference type="ARBA" id="ARBA00022618"/>
    </source>
</evidence>
<dbReference type="Gene3D" id="3.90.1310.10">
    <property type="entry name" value="Penicillin-binding protein 2a (Domain 2)"/>
    <property type="match status" value="1"/>
</dbReference>
<dbReference type="NCBIfam" id="NF011685">
    <property type="entry name" value="PRK15105.1"/>
    <property type="match status" value="1"/>
</dbReference>
<keyword evidence="2 16" id="KW-1003">Cell membrane</keyword>
<keyword evidence="6 16" id="KW-0645">Protease</keyword>
<keyword evidence="4 16" id="KW-0132">Cell division</keyword>
<dbReference type="Pfam" id="PF00905">
    <property type="entry name" value="Transpeptidase"/>
    <property type="match status" value="1"/>
</dbReference>
<evidence type="ECO:0000259" key="18">
    <source>
        <dbReference type="Pfam" id="PF03717"/>
    </source>
</evidence>